<name>A0ACC1APH0_9ROSI</name>
<evidence type="ECO:0000313" key="2">
    <source>
        <dbReference type="Proteomes" id="UP001164250"/>
    </source>
</evidence>
<organism evidence="1 2">
    <name type="scientific">Pistacia atlantica</name>
    <dbReference type="NCBI Taxonomy" id="434234"/>
    <lineage>
        <taxon>Eukaryota</taxon>
        <taxon>Viridiplantae</taxon>
        <taxon>Streptophyta</taxon>
        <taxon>Embryophyta</taxon>
        <taxon>Tracheophyta</taxon>
        <taxon>Spermatophyta</taxon>
        <taxon>Magnoliopsida</taxon>
        <taxon>eudicotyledons</taxon>
        <taxon>Gunneridae</taxon>
        <taxon>Pentapetalae</taxon>
        <taxon>rosids</taxon>
        <taxon>malvids</taxon>
        <taxon>Sapindales</taxon>
        <taxon>Anacardiaceae</taxon>
        <taxon>Pistacia</taxon>
    </lineage>
</organism>
<accession>A0ACC1APH0</accession>
<protein>
    <submittedName>
        <fullName evidence="1">Uncharacterized protein</fullName>
    </submittedName>
</protein>
<keyword evidence="2" id="KW-1185">Reference proteome</keyword>
<dbReference type="EMBL" id="CM047905">
    <property type="protein sequence ID" value="KAJ0088543.1"/>
    <property type="molecule type" value="Genomic_DNA"/>
</dbReference>
<sequence length="226" mass="25053">MAWLQVATSGRGSDIHPIGGASISWGEAVRVTIVVPSMVETLARSWPNRAKVDPLQVVKPRNNSTHPLPSDELGCIKEEFGLVGTLRHAKDSSLKSLHASWVATLEILLFRVSVPPHRFISVVLERFGIVPLQLTANSYLCMIGMYIAYKRSGINKPTIDELVNVYPLKKCQGGLYYFSKAKHSKLKGLVKISSKQGGWDSDYFLYACERGSNFGDARRCQLILCC</sequence>
<comment type="caution">
    <text evidence="1">The sequence shown here is derived from an EMBL/GenBank/DDBJ whole genome shotgun (WGS) entry which is preliminary data.</text>
</comment>
<proteinExistence type="predicted"/>
<evidence type="ECO:0000313" key="1">
    <source>
        <dbReference type="EMBL" id="KAJ0088543.1"/>
    </source>
</evidence>
<dbReference type="Proteomes" id="UP001164250">
    <property type="component" value="Chromosome 9"/>
</dbReference>
<reference evidence="2" key="1">
    <citation type="journal article" date="2023" name="G3 (Bethesda)">
        <title>Genome assembly and association tests identify interacting loci associated with vigor, precocity, and sex in interspecific pistachio rootstocks.</title>
        <authorList>
            <person name="Palmer W."/>
            <person name="Jacygrad E."/>
            <person name="Sagayaradj S."/>
            <person name="Cavanaugh K."/>
            <person name="Han R."/>
            <person name="Bertier L."/>
            <person name="Beede B."/>
            <person name="Kafkas S."/>
            <person name="Golino D."/>
            <person name="Preece J."/>
            <person name="Michelmore R."/>
        </authorList>
    </citation>
    <scope>NUCLEOTIDE SEQUENCE [LARGE SCALE GENOMIC DNA]</scope>
</reference>
<gene>
    <name evidence="1" type="ORF">Patl1_32328</name>
</gene>